<evidence type="ECO:0000313" key="2">
    <source>
        <dbReference type="Proteomes" id="UP000426444"/>
    </source>
</evidence>
<protein>
    <recommendedName>
        <fullName evidence="3">Archaeal/vacuolar-type H+-ATPase subunit H</fullName>
    </recommendedName>
</protein>
<sequence>MMEIYSILDELEHIIKESKKVPFSNSFVVIDSNNFLDRLDKIRAVLPEELEIAKNIITEKDKIVEEACAEAETFIEEHKDKAAKLIDNNEITHNAMVVAEDVVNKAEITATEIRREANEYADDVLKHIEIVLQKGLDTVSEGRNELKNAIDNNDV</sequence>
<reference evidence="2" key="1">
    <citation type="journal article" date="2019" name="Microbiology">
        <title>Complete Genome Sequence of an Uncultured Bacterium of the Candidate Phylum Bipolaricaulota.</title>
        <authorList>
            <person name="Kadnikov V.V."/>
            <person name="Mardanov A.V."/>
            <person name="Beletsky A.V."/>
            <person name="Frank Y.A."/>
            <person name="Karnachuk O.V."/>
            <person name="Ravin N.V."/>
        </authorList>
    </citation>
    <scope>NUCLEOTIDE SEQUENCE [LARGE SCALE GENOMIC DNA]</scope>
</reference>
<evidence type="ECO:0008006" key="3">
    <source>
        <dbReference type="Google" id="ProtNLM"/>
    </source>
</evidence>
<dbReference type="RefSeq" id="WP_156203008.1">
    <property type="nucleotide sequence ID" value="NZ_CP046457.1"/>
</dbReference>
<dbReference type="KEGG" id="salq:SYNTR_0485"/>
<accession>A0A6I6DEZ5</accession>
<gene>
    <name evidence="1" type="ORF">SYNTR_0485</name>
</gene>
<dbReference type="AlphaFoldDB" id="A0A6I6DEZ5"/>
<organism evidence="1 2">
    <name type="scientific">Candidatus Syntrophocurvum alkaliphilum</name>
    <dbReference type="NCBI Taxonomy" id="2293317"/>
    <lineage>
        <taxon>Bacteria</taxon>
        <taxon>Bacillati</taxon>
        <taxon>Bacillota</taxon>
        <taxon>Clostridia</taxon>
        <taxon>Eubacteriales</taxon>
        <taxon>Syntrophomonadaceae</taxon>
        <taxon>Candidatus Syntrophocurvum</taxon>
    </lineage>
</organism>
<evidence type="ECO:0000313" key="1">
    <source>
        <dbReference type="EMBL" id="QGT99078.1"/>
    </source>
</evidence>
<name>A0A6I6DEZ5_9FIRM</name>
<dbReference type="OrthoDB" id="1690557at2"/>
<dbReference type="EMBL" id="CP046457">
    <property type="protein sequence ID" value="QGT99078.1"/>
    <property type="molecule type" value="Genomic_DNA"/>
</dbReference>
<proteinExistence type="predicted"/>
<dbReference type="Proteomes" id="UP000426444">
    <property type="component" value="Chromosome"/>
</dbReference>
<keyword evidence="2" id="KW-1185">Reference proteome</keyword>